<dbReference type="Proteomes" id="UP000724874">
    <property type="component" value="Unassembled WGS sequence"/>
</dbReference>
<sequence>MSLLNFYQNNDSSGSHAGRALISTSQNSLFELAEYNQAQMSMSYNPSEGLYHSRDTSRNHGHQDSLVVIRSASRQVLLASENAAYFELFQENMQLKGELSAKIVSKRELITHLMEKDKLGTTNQLIALSSTANHTLPSTLVIPDPPPPCDQADFEAVQYWTREEWTTYWGRQLAKGKTPSKLGFLCQKDGGTISEGRLNAMTKWAHELWAELYHERQNPPTWSNKNRSAAEFFSNSMRLEFEEFCYCSNDWKLEAFATVQYPDFTRNKGSSGHLALCSNGAILIKWTGRWWPRQVETLSQAYHFRKWRVVSQFSRHCSLSGPSYSTNHRGLKSSNPVCGICVRAARVLRPADASPPAPGTVDMSSGRESPTITTTSAPHQLMPSFDVIPIQVSLTTNDSTCKRPRPNFRETAKMLLLLHDELAPAKMSIYYSMTARNLFAIEYLKNHSPTVAEFKAIYDALDKVTIKVLVRFLSPSPAASFLIQKYEALSRQKKAETTSG</sequence>
<keyword evidence="3" id="KW-1185">Reference proteome</keyword>
<name>A0A9P5NK46_GYMJU</name>
<accession>A0A9P5NK46</accession>
<evidence type="ECO:0000313" key="2">
    <source>
        <dbReference type="EMBL" id="KAF8890251.1"/>
    </source>
</evidence>
<organism evidence="2 3">
    <name type="scientific">Gymnopilus junonius</name>
    <name type="common">Spectacular rustgill mushroom</name>
    <name type="synonym">Gymnopilus spectabilis subsp. junonius</name>
    <dbReference type="NCBI Taxonomy" id="109634"/>
    <lineage>
        <taxon>Eukaryota</taxon>
        <taxon>Fungi</taxon>
        <taxon>Dikarya</taxon>
        <taxon>Basidiomycota</taxon>
        <taxon>Agaricomycotina</taxon>
        <taxon>Agaricomycetes</taxon>
        <taxon>Agaricomycetidae</taxon>
        <taxon>Agaricales</taxon>
        <taxon>Agaricineae</taxon>
        <taxon>Hymenogastraceae</taxon>
        <taxon>Gymnopilus</taxon>
    </lineage>
</organism>
<dbReference type="OrthoDB" id="2942852at2759"/>
<gene>
    <name evidence="2" type="ORF">CPB84DRAFT_1826411</name>
</gene>
<comment type="caution">
    <text evidence="2">The sequence shown here is derived from an EMBL/GenBank/DDBJ whole genome shotgun (WGS) entry which is preliminary data.</text>
</comment>
<feature type="compositionally biased region" description="Polar residues" evidence="1">
    <location>
        <begin position="362"/>
        <end position="375"/>
    </location>
</feature>
<dbReference type="AlphaFoldDB" id="A0A9P5NK46"/>
<proteinExistence type="predicted"/>
<evidence type="ECO:0000256" key="1">
    <source>
        <dbReference type="SAM" id="MobiDB-lite"/>
    </source>
</evidence>
<reference evidence="2" key="1">
    <citation type="submission" date="2020-11" db="EMBL/GenBank/DDBJ databases">
        <authorList>
            <consortium name="DOE Joint Genome Institute"/>
            <person name="Ahrendt S."/>
            <person name="Riley R."/>
            <person name="Andreopoulos W."/>
            <person name="LaButti K."/>
            <person name="Pangilinan J."/>
            <person name="Ruiz-duenas F.J."/>
            <person name="Barrasa J.M."/>
            <person name="Sanchez-Garcia M."/>
            <person name="Camarero S."/>
            <person name="Miyauchi S."/>
            <person name="Serrano A."/>
            <person name="Linde D."/>
            <person name="Babiker R."/>
            <person name="Drula E."/>
            <person name="Ayuso-Fernandez I."/>
            <person name="Pacheco R."/>
            <person name="Padilla G."/>
            <person name="Ferreira P."/>
            <person name="Barriuso J."/>
            <person name="Kellner H."/>
            <person name="Castanera R."/>
            <person name="Alfaro M."/>
            <person name="Ramirez L."/>
            <person name="Pisabarro A.G."/>
            <person name="Kuo A."/>
            <person name="Tritt A."/>
            <person name="Lipzen A."/>
            <person name="He G."/>
            <person name="Yan M."/>
            <person name="Ng V."/>
            <person name="Cullen D."/>
            <person name="Martin F."/>
            <person name="Rosso M.-N."/>
            <person name="Henrissat B."/>
            <person name="Hibbett D."/>
            <person name="Martinez A.T."/>
            <person name="Grigoriev I.V."/>
        </authorList>
    </citation>
    <scope>NUCLEOTIDE SEQUENCE</scope>
    <source>
        <strain evidence="2">AH 44721</strain>
    </source>
</reference>
<feature type="region of interest" description="Disordered" evidence="1">
    <location>
        <begin position="353"/>
        <end position="375"/>
    </location>
</feature>
<evidence type="ECO:0000313" key="3">
    <source>
        <dbReference type="Proteomes" id="UP000724874"/>
    </source>
</evidence>
<dbReference type="EMBL" id="JADNYJ010000076">
    <property type="protein sequence ID" value="KAF8890251.1"/>
    <property type="molecule type" value="Genomic_DNA"/>
</dbReference>
<protein>
    <submittedName>
        <fullName evidence="2">Uncharacterized protein</fullName>
    </submittedName>
</protein>